<protein>
    <submittedName>
        <fullName evidence="1">Uncharacterized protein</fullName>
    </submittedName>
</protein>
<organism evidence="1 2">
    <name type="scientific">Streptomyces uncialis</name>
    <dbReference type="NCBI Taxonomy" id="1048205"/>
    <lineage>
        <taxon>Bacteria</taxon>
        <taxon>Bacillati</taxon>
        <taxon>Actinomycetota</taxon>
        <taxon>Actinomycetes</taxon>
        <taxon>Kitasatosporales</taxon>
        <taxon>Streptomycetaceae</taxon>
        <taxon>Streptomyces</taxon>
    </lineage>
</organism>
<dbReference type="AlphaFoldDB" id="A0A1Q4V0W7"/>
<dbReference type="Proteomes" id="UP000186455">
    <property type="component" value="Unassembled WGS sequence"/>
</dbReference>
<dbReference type="EMBL" id="LFBV01000009">
    <property type="protein sequence ID" value="OKH91457.1"/>
    <property type="molecule type" value="Genomic_DNA"/>
</dbReference>
<gene>
    <name evidence="1" type="ORF">AB852_28240</name>
</gene>
<proteinExistence type="predicted"/>
<comment type="caution">
    <text evidence="1">The sequence shown here is derived from an EMBL/GenBank/DDBJ whole genome shotgun (WGS) entry which is preliminary data.</text>
</comment>
<evidence type="ECO:0000313" key="2">
    <source>
        <dbReference type="Proteomes" id="UP000186455"/>
    </source>
</evidence>
<keyword evidence="2" id="KW-1185">Reference proteome</keyword>
<reference evidence="1 2" key="1">
    <citation type="submission" date="2015-06" db="EMBL/GenBank/DDBJ databases">
        <title>Cloning and characterization of the uncialamcin biosynthetic gene cluster.</title>
        <authorList>
            <person name="Yan X."/>
            <person name="Huang T."/>
            <person name="Ge H."/>
            <person name="Shen B."/>
        </authorList>
    </citation>
    <scope>NUCLEOTIDE SEQUENCE [LARGE SCALE GENOMIC DNA]</scope>
    <source>
        <strain evidence="1 2">DCA2648</strain>
    </source>
</reference>
<evidence type="ECO:0000313" key="1">
    <source>
        <dbReference type="EMBL" id="OKH91457.1"/>
    </source>
</evidence>
<name>A0A1Q4V0W7_9ACTN</name>
<dbReference type="STRING" id="1048205.AB852_28240"/>
<accession>A0A1Q4V0W7</accession>
<sequence length="85" mass="9078">MLLTLTERFADLPVPYITVYKTGVAQLRVQLDSPAEFEAWRAVLEVPTDAVALQRHAGGGWLEAKTVFAGVTVDLTGHGIAAVAS</sequence>